<comment type="caution">
    <text evidence="1">The sequence shown here is derived from an EMBL/GenBank/DDBJ whole genome shotgun (WGS) entry which is preliminary data.</text>
</comment>
<proteinExistence type="predicted"/>
<keyword evidence="2" id="KW-1185">Reference proteome</keyword>
<gene>
    <name evidence="1" type="ORF">IWW38_000854</name>
</gene>
<name>A0ACC1M9R3_9FUNG</name>
<dbReference type="Proteomes" id="UP001139981">
    <property type="component" value="Unassembled WGS sequence"/>
</dbReference>
<accession>A0ACC1M9R3</accession>
<reference evidence="1" key="1">
    <citation type="submission" date="2022-07" db="EMBL/GenBank/DDBJ databases">
        <title>Phylogenomic reconstructions and comparative analyses of Kickxellomycotina fungi.</title>
        <authorList>
            <person name="Reynolds N.K."/>
            <person name="Stajich J.E."/>
            <person name="Barry K."/>
            <person name="Grigoriev I.V."/>
            <person name="Crous P."/>
            <person name="Smith M.E."/>
        </authorList>
    </citation>
    <scope>NUCLEOTIDE SEQUENCE</scope>
    <source>
        <strain evidence="1">CBS 190363</strain>
    </source>
</reference>
<dbReference type="EMBL" id="JANBVB010000018">
    <property type="protein sequence ID" value="KAJ2899766.1"/>
    <property type="molecule type" value="Genomic_DNA"/>
</dbReference>
<evidence type="ECO:0000313" key="1">
    <source>
        <dbReference type="EMBL" id="KAJ2899766.1"/>
    </source>
</evidence>
<organism evidence="1 2">
    <name type="scientific">Coemansia aciculifera</name>
    <dbReference type="NCBI Taxonomy" id="417176"/>
    <lineage>
        <taxon>Eukaryota</taxon>
        <taxon>Fungi</taxon>
        <taxon>Fungi incertae sedis</taxon>
        <taxon>Zoopagomycota</taxon>
        <taxon>Kickxellomycotina</taxon>
        <taxon>Kickxellomycetes</taxon>
        <taxon>Kickxellales</taxon>
        <taxon>Kickxellaceae</taxon>
        <taxon>Coemansia</taxon>
    </lineage>
</organism>
<sequence length="420" mass="42799">MPDAPDEKPSISGTGGRGRGRGTRGASVTPAGALPSERLSSIRGRPQGANRSSSTPAVPAASAAAAATASTSSSSGGPSKMRFAPTVPVRRNKTELSALLAADKKPDIVKREPKFERGRGRGRGGAGGGRGGHHELVQVVTGPFAQGPASLGNSAARRNMGSTFLGGGGGGGGFGGGGRSMKPGGGLPGISGGGDFAGGGMDVGNDDDEEGSEILLVTDHNEALAVDELAVQTEEMAIAAALAMDRLCLDTTMAELFTRSTSKNSEDDEDEDERMIVFQLPGVPEFVSASQADTTADTTPPSEPEDTNVMAVDPVAAASPLADIKPDLKALSIEDDETKDDEKVVEGRIGTLVVLKSGAVKIKIGDILMDVSRGAECQFFRGLMALDTSTGENNSSVHTAVLLGNVDAVAMCTPDLENIL</sequence>
<evidence type="ECO:0000313" key="2">
    <source>
        <dbReference type="Proteomes" id="UP001139981"/>
    </source>
</evidence>
<protein>
    <submittedName>
        <fullName evidence="1">Uncharacterized protein</fullName>
    </submittedName>
</protein>